<dbReference type="SUPFAM" id="SSF56176">
    <property type="entry name" value="FAD-binding/transporter-associated domain-like"/>
    <property type="match status" value="1"/>
</dbReference>
<keyword evidence="3" id="KW-0274">FAD</keyword>
<dbReference type="InterPro" id="IPR016169">
    <property type="entry name" value="FAD-bd_PCMH_sub2"/>
</dbReference>
<dbReference type="InterPro" id="IPR036318">
    <property type="entry name" value="FAD-bd_PCMH-like_sf"/>
</dbReference>
<dbReference type="PANTHER" id="PTHR42973:SF7">
    <property type="entry name" value="FAD-BINDING PCMH-TYPE DOMAIN-CONTAINING PROTEIN"/>
    <property type="match status" value="1"/>
</dbReference>
<keyword evidence="2" id="KW-0285">Flavoprotein</keyword>
<evidence type="ECO:0000256" key="3">
    <source>
        <dbReference type="ARBA" id="ARBA00022827"/>
    </source>
</evidence>
<dbReference type="InterPro" id="IPR006094">
    <property type="entry name" value="Oxid_FAD_bind_N"/>
</dbReference>
<dbReference type="PANTHER" id="PTHR42973">
    <property type="entry name" value="BINDING OXIDOREDUCTASE, PUTATIVE (AFU_ORTHOLOGUE AFUA_1G17690)-RELATED"/>
    <property type="match status" value="1"/>
</dbReference>
<comment type="similarity">
    <text evidence="1">Belongs to the oxygen-dependent FAD-linked oxidoreductase family.</text>
</comment>
<dbReference type="Gene3D" id="3.30.465.10">
    <property type="match status" value="1"/>
</dbReference>
<dbReference type="Proteomes" id="UP001583193">
    <property type="component" value="Unassembled WGS sequence"/>
</dbReference>
<name>A0ABR3WUR3_9EURO</name>
<comment type="caution">
    <text evidence="6">The sequence shown here is derived from an EMBL/GenBank/DDBJ whole genome shotgun (WGS) entry which is preliminary data.</text>
</comment>
<evidence type="ECO:0000256" key="1">
    <source>
        <dbReference type="ARBA" id="ARBA00005466"/>
    </source>
</evidence>
<organism evidence="6 7">
    <name type="scientific">Paecilomyces lecythidis</name>
    <dbReference type="NCBI Taxonomy" id="3004212"/>
    <lineage>
        <taxon>Eukaryota</taxon>
        <taxon>Fungi</taxon>
        <taxon>Dikarya</taxon>
        <taxon>Ascomycota</taxon>
        <taxon>Pezizomycotina</taxon>
        <taxon>Eurotiomycetes</taxon>
        <taxon>Eurotiomycetidae</taxon>
        <taxon>Eurotiales</taxon>
        <taxon>Thermoascaceae</taxon>
        <taxon>Paecilomyces</taxon>
    </lineage>
</organism>
<dbReference type="Gene3D" id="3.40.462.20">
    <property type="match status" value="1"/>
</dbReference>
<feature type="domain" description="FAD-binding PCMH-type" evidence="5">
    <location>
        <begin position="35"/>
        <end position="201"/>
    </location>
</feature>
<reference evidence="6 7" key="1">
    <citation type="journal article" date="2024" name="IMA Fungus">
        <title>IMA Genome - F19 : A genome assembly and annotation guide to empower mycologists, including annotated draft genome sequences of Ceratocystis pirilliformis, Diaporthe australafricana, Fusarium ophioides, Paecilomyces lecythidis, and Sporothrix stenoceras.</title>
        <authorList>
            <person name="Aylward J."/>
            <person name="Wilson A.M."/>
            <person name="Visagie C.M."/>
            <person name="Spraker J."/>
            <person name="Barnes I."/>
            <person name="Buitendag C."/>
            <person name="Ceriani C."/>
            <person name="Del Mar Angel L."/>
            <person name="du Plessis D."/>
            <person name="Fuchs T."/>
            <person name="Gasser K."/>
            <person name="Kramer D."/>
            <person name="Li W."/>
            <person name="Munsamy K."/>
            <person name="Piso A."/>
            <person name="Price J.L."/>
            <person name="Sonnekus B."/>
            <person name="Thomas C."/>
            <person name="van der Nest A."/>
            <person name="van Dijk A."/>
            <person name="van Heerden A."/>
            <person name="van Vuuren N."/>
            <person name="Yilmaz N."/>
            <person name="Duong T.A."/>
            <person name="van der Merwe N.A."/>
            <person name="Wingfield M.J."/>
            <person name="Wingfield B.D."/>
        </authorList>
    </citation>
    <scope>NUCLEOTIDE SEQUENCE [LARGE SCALE GENOMIC DNA]</scope>
    <source>
        <strain evidence="6 7">CMW 18167</strain>
    </source>
</reference>
<dbReference type="InterPro" id="IPR050416">
    <property type="entry name" value="FAD-linked_Oxidoreductase"/>
</dbReference>
<evidence type="ECO:0000313" key="7">
    <source>
        <dbReference type="Proteomes" id="UP001583193"/>
    </source>
</evidence>
<gene>
    <name evidence="6" type="ORF">Plec18167_008696</name>
</gene>
<evidence type="ECO:0000313" key="6">
    <source>
        <dbReference type="EMBL" id="KAL1867423.1"/>
    </source>
</evidence>
<keyword evidence="7" id="KW-1185">Reference proteome</keyword>
<dbReference type="EMBL" id="JAVDPF010000044">
    <property type="protein sequence ID" value="KAL1867423.1"/>
    <property type="molecule type" value="Genomic_DNA"/>
</dbReference>
<evidence type="ECO:0000256" key="2">
    <source>
        <dbReference type="ARBA" id="ARBA00022630"/>
    </source>
</evidence>
<dbReference type="InterPro" id="IPR016167">
    <property type="entry name" value="FAD-bd_PCMH_sub1"/>
</dbReference>
<proteinExistence type="inferred from homology"/>
<dbReference type="Pfam" id="PF08031">
    <property type="entry name" value="BBE"/>
    <property type="match status" value="1"/>
</dbReference>
<dbReference type="Gene3D" id="3.30.43.10">
    <property type="entry name" value="Uridine Diphospho-n-acetylenolpyruvylglucosamine Reductase, domain 2"/>
    <property type="match status" value="1"/>
</dbReference>
<accession>A0ABR3WUR3</accession>
<dbReference type="PROSITE" id="PS51387">
    <property type="entry name" value="FAD_PCMH"/>
    <property type="match status" value="1"/>
</dbReference>
<dbReference type="Pfam" id="PF01565">
    <property type="entry name" value="FAD_binding_4"/>
    <property type="match status" value="1"/>
</dbReference>
<evidence type="ECO:0000256" key="4">
    <source>
        <dbReference type="ARBA" id="ARBA00023002"/>
    </source>
</evidence>
<dbReference type="InterPro" id="IPR012951">
    <property type="entry name" value="BBE"/>
</dbReference>
<dbReference type="InterPro" id="IPR016166">
    <property type="entry name" value="FAD-bd_PCMH"/>
</dbReference>
<sequence length="449" mass="48800">MDHLIRFLAENSHIKYATPSSPEFDSLRLGYILVENVIPAIIVRPQSAEDVAALVSVLTSNDLPFSIRVGGHDLSGRSQVHGAVTIDLRDIAYIHVDDAAHTARLGGGVLIADLIKELEHHGMVTPTGTIPSVGYVGWAAHGGYGFLSTQYGFGADQILGARVVDCHGQILDANEDMLTAIRGAGGLLGVIVEVTIKVYPLDKVLAGVIIYESTDLAATIKHYNDQYRQMKSEGFPSALSLYQSVLNGPTGKAVTILFAWASSDIDAGWKWLHKLQAWSPVALSTVAPTTMASFTLASEQVVPKHAYGTMFTVSVYELTPEIVDVICQYALLHPNDPSTFLGMHELRSCTPQPSADSVVCARSPHFMFEIGATAQARDMVDGAIEWGRALHGALLQSQPENIIPSTYLPLTEPALVDIKAIYGNKFEFLRNVKQQYDPRNVFKHALVQL</sequence>
<protein>
    <recommendedName>
        <fullName evidence="5">FAD-binding PCMH-type domain-containing protein</fullName>
    </recommendedName>
</protein>
<keyword evidence="4" id="KW-0560">Oxidoreductase</keyword>
<evidence type="ECO:0000259" key="5">
    <source>
        <dbReference type="PROSITE" id="PS51387"/>
    </source>
</evidence>